<dbReference type="GO" id="GO:0008270">
    <property type="term" value="F:zinc ion binding"/>
    <property type="evidence" value="ECO:0007669"/>
    <property type="project" value="UniProtKB-KW"/>
</dbReference>
<dbReference type="AlphaFoldDB" id="A0A0G4J912"/>
<accession>A0A0G4J912</accession>
<evidence type="ECO:0000256" key="1">
    <source>
        <dbReference type="ARBA" id="ARBA00022723"/>
    </source>
</evidence>
<dbReference type="OrthoDB" id="341421at2759"/>
<evidence type="ECO:0000259" key="5">
    <source>
        <dbReference type="PROSITE" id="PS50865"/>
    </source>
</evidence>
<evidence type="ECO:0000313" key="9">
    <source>
        <dbReference type="Proteomes" id="UP000290189"/>
    </source>
</evidence>
<gene>
    <name evidence="6" type="ORF">PBRA_003438</name>
    <name evidence="7" type="ORF">PLBR_LOCUS6998</name>
</gene>
<dbReference type="Proteomes" id="UP000290189">
    <property type="component" value="Unassembled WGS sequence"/>
</dbReference>
<dbReference type="EMBL" id="OVEO01000012">
    <property type="protein sequence ID" value="SPQ99783.1"/>
    <property type="molecule type" value="Genomic_DNA"/>
</dbReference>
<organism evidence="6 8">
    <name type="scientific">Plasmodiophora brassicae</name>
    <name type="common">Clubroot disease agent</name>
    <dbReference type="NCBI Taxonomy" id="37360"/>
    <lineage>
        <taxon>Eukaryota</taxon>
        <taxon>Sar</taxon>
        <taxon>Rhizaria</taxon>
        <taxon>Endomyxa</taxon>
        <taxon>Phytomyxea</taxon>
        <taxon>Plasmodiophorida</taxon>
        <taxon>Plasmodiophoridae</taxon>
        <taxon>Plasmodiophora</taxon>
    </lineage>
</organism>
<dbReference type="Pfam" id="PF01753">
    <property type="entry name" value="zf-MYND"/>
    <property type="match status" value="1"/>
</dbReference>
<dbReference type="Proteomes" id="UP000039324">
    <property type="component" value="Unassembled WGS sequence"/>
</dbReference>
<protein>
    <recommendedName>
        <fullName evidence="5">MYND-type domain-containing protein</fullName>
    </recommendedName>
</protein>
<name>A0A0G4J912_PLABS</name>
<keyword evidence="1" id="KW-0479">Metal-binding</keyword>
<proteinExistence type="predicted"/>
<dbReference type="InterPro" id="IPR002893">
    <property type="entry name" value="Znf_MYND"/>
</dbReference>
<evidence type="ECO:0000313" key="6">
    <source>
        <dbReference type="EMBL" id="CEP03831.1"/>
    </source>
</evidence>
<keyword evidence="2 4" id="KW-0863">Zinc-finger</keyword>
<reference evidence="6 8" key="1">
    <citation type="submission" date="2015-02" db="EMBL/GenBank/DDBJ databases">
        <authorList>
            <person name="Chooi Y.-H."/>
        </authorList>
    </citation>
    <scope>NUCLEOTIDE SEQUENCE [LARGE SCALE GENOMIC DNA]</scope>
    <source>
        <strain evidence="6">E3</strain>
    </source>
</reference>
<keyword evidence="8" id="KW-1185">Reference proteome</keyword>
<dbReference type="Gene3D" id="6.10.140.2220">
    <property type="match status" value="1"/>
</dbReference>
<sequence>MSARMRTPRDPGRPRDALASLLLSGERATTRDVFDVLGTFQVGLRFQVQLFIQRWLDRSDLVRATLALLDSTGADKEMVSRDETTGEAPRLMLEDFWRPDPNRISLGASLRIRILDMVLMSYKCRLMDGSCPSVLDEEPDDADPVAVYRSFAEIGEAVISCPTYATSLTTILTSGELWECLNALQCLHHLVSTRTGRRQALAAGAMTSLAVFMRRFIDAVARLRGSLLASRQRGELHSNSEIHPPMYMMALMVEILNRFLDERKRAYLAELATAMPEHDGSPDVAVAEQLLDALYAFAQGLGVSRPKCATIAIFGSSVVRLVPWVPASGRPLVDNWMEALRRLVTGGKSFPSQIGELTPEVVRDATRSFDAIADIVAIRNRDGWRQPGLGLSFDAWPGLDVRAGDLRRKCSAPSCAKIQPTAKAFQFCSGCRIAVYCSRKCQRYDWTTGEHRARCRPLTFGRWQ</sequence>
<evidence type="ECO:0000256" key="4">
    <source>
        <dbReference type="PROSITE-ProRule" id="PRU00134"/>
    </source>
</evidence>
<keyword evidence="7" id="KW-0496">Mitochondrion</keyword>
<evidence type="ECO:0000313" key="8">
    <source>
        <dbReference type="Proteomes" id="UP000039324"/>
    </source>
</evidence>
<dbReference type="PROSITE" id="PS50865">
    <property type="entry name" value="ZF_MYND_2"/>
    <property type="match status" value="1"/>
</dbReference>
<dbReference type="SUPFAM" id="SSF144232">
    <property type="entry name" value="HIT/MYND zinc finger-like"/>
    <property type="match status" value="1"/>
</dbReference>
<keyword evidence="3" id="KW-0862">Zinc</keyword>
<evidence type="ECO:0000256" key="3">
    <source>
        <dbReference type="ARBA" id="ARBA00022833"/>
    </source>
</evidence>
<dbReference type="EMBL" id="CDSF01000155">
    <property type="protein sequence ID" value="CEP03831.1"/>
    <property type="molecule type" value="Genomic_DNA"/>
</dbReference>
<reference evidence="7 9" key="2">
    <citation type="submission" date="2018-03" db="EMBL/GenBank/DDBJ databases">
        <authorList>
            <person name="Fogelqvist J."/>
        </authorList>
    </citation>
    <scope>NUCLEOTIDE SEQUENCE [LARGE SCALE GENOMIC DNA]</scope>
</reference>
<evidence type="ECO:0000256" key="2">
    <source>
        <dbReference type="ARBA" id="ARBA00022771"/>
    </source>
</evidence>
<feature type="domain" description="MYND-type" evidence="5">
    <location>
        <begin position="412"/>
        <end position="455"/>
    </location>
</feature>
<evidence type="ECO:0000313" key="7">
    <source>
        <dbReference type="EMBL" id="SPQ99783.1"/>
    </source>
</evidence>
<geneLocation type="mitochondrion" evidence="7"/>